<accession>A0A6G1I339</accession>
<comment type="function">
    <text evidence="16">E3 ubiquitin-protein ligase. Component of the ribosome quality control complex (RQC), a ribosome-associated complex that mediates ubiquitination and extraction of incompletely synthesized nascent chains for proteasomal degradation.</text>
</comment>
<sequence>MSKRQFKSQASSSKASFPSGSTAFGAPVSSFATPSSSLSYLCELPDISSISDAHTIVLFKNLSKKDSITKGKALEELQDHLFQKDKELEDVVLNAWLNFYPRTSIDNDKRVRQLAHTLQGQISISSGRRIAKYMSKVVGAWLAGMYDNDKLVAKAAQISVDKVFPTLEKKSMLYKAYQIPILDFCSGIIRSETPQTLSDERIISPDEAEAKYSRTLSAALGLLSRLMSELSHEDYAKNRDRYEEIFQDRELWKMASNDDVGIRRAMHKMLRSVIQSTAAKAALNPEILSEAYIYKALDSDQTGSANEYVDTLLALTTFSKDVWLESYHGKKSVSSRLKHFVKRGSQSAPLNYWTNIQKLFNFIPPKALPDTSPDAMQLLKGLYSGVTKKDEPKIFITAGLQAYVEVAKILSSILSAEDRFPLLKESVLPIIHQYAQQDSKSSEWSVPELPGNRMREIIASAIRIHGVDQLLQAEWPSLCETLITDFKTSLPEQAQAYETSQSKLVQRGQRWALVQAAMIANYPTDVLLDKLSPDTVRVLEEALKVSASRRGKPYGAAATVAAAVQSCGQLFLPGSPALRILEDFALTELPDIFVSPSSKYFASILFTLKDRKFFDRAWTAAVKAVLAAPESESQHTALKELVSGPKPSSTTNFDEVKPYLQAYVLHQTHHTLNSTGDWTLITTLLNKSSTASEVVGIEALSALTEALSISDPRRTSQSLEALKSISRANPTLLQSFIPTEAGKTIAHKILVLTESADDAIAHSAADFNSILHSLSRSHGSAEGGHHMTDVIRNSLKTATKESILVETLIDQAFGLVDAKVASLSDVLPETADWSNGLRPFFTTVPTRAFAITHPMGGAVFLVQPETSDGARLLENTAPSDASGFSVPLRMAFYTAKLLQKDDAIVHLDSSSQGELFRLLSITVQLANDNLSVAGSNNLWSIYTLDIENEMAEFVAEAQKLLNSWLQNYQGNEVAEYEFVRSAIDSFLDGSNGTSPESYYNAKAYCEAVTELVEHDTWDSGDLEARLRSLRASKNHLQSAAFLASHKPDLAVDPISLRFCNEMIADLADLRIADKQAEGLQKLILLNVMLRYPGDENVLAAKILPQRRVRLVMRAVGWLDENSLSSALRAEIFRILYYLLPEADEVPESFWSQALSAITDFWKGLKTLDESPPNSLLPPVYASLKLFQALELLAKDEASEDLRELLDQAWKNSEESPWGGLLNLFALPRNLPDDHHQPLQIVNELICRQLNKHPNSPIPDVKTLYPLLYTDSRSIQDEALALLEVEVQRKQEDISIDALLNKSSARLPDELLSLILENPTANTFDPAVFDRTMPLPLQGYLHSWRLVLDHFRYASHKVRSDYNEQLKEGGYLNGFLDFIFDFLGHDKGKPVDAFKFPVTSPPNFSEDSPLKYTQKYLTHLYYLCLVHLSTQTKTWWIECTSRTRVLAVEAWTEKFISAHVISTALITVEEWAKQSQPDEEIPQLSVRVNPRASEVVASYKVDEDQSATISISFPPSFPLQQATVGSSQSRVAVEAKQWTSWLRITQGVIATSNNSIVDGLLSWRRNMYGALKGQEDCAICYSVVGEDGRVPNKKCRTCKNTFHANCLYKWFKSSNNTTCPLCRTNFNFDGRGS</sequence>
<dbReference type="Pfam" id="PF22958">
    <property type="entry name" value="Ltn1_1st"/>
    <property type="match status" value="1"/>
</dbReference>
<evidence type="ECO:0000256" key="5">
    <source>
        <dbReference type="ARBA" id="ARBA00012483"/>
    </source>
</evidence>
<evidence type="ECO:0000256" key="6">
    <source>
        <dbReference type="ARBA" id="ARBA00017157"/>
    </source>
</evidence>
<dbReference type="SUPFAM" id="SSF57850">
    <property type="entry name" value="RING/U-box"/>
    <property type="match status" value="1"/>
</dbReference>
<dbReference type="SMART" id="SM00184">
    <property type="entry name" value="RING"/>
    <property type="match status" value="1"/>
</dbReference>
<dbReference type="Pfam" id="PF22999">
    <property type="entry name" value="LTN1_E3_ligase_6th"/>
    <property type="match status" value="1"/>
</dbReference>
<dbReference type="PANTHER" id="PTHR12389:SF0">
    <property type="entry name" value="E3 UBIQUITIN-PROTEIN LIGASE LISTERIN"/>
    <property type="match status" value="1"/>
</dbReference>
<comment type="similarity">
    <text evidence="4 16">Belongs to the LTN1 family.</text>
</comment>
<dbReference type="InterPro" id="IPR039804">
    <property type="entry name" value="RING-CH-C4HC3_LTN1"/>
</dbReference>
<dbReference type="UniPathway" id="UPA00143"/>
<dbReference type="InterPro" id="IPR013083">
    <property type="entry name" value="Znf_RING/FYVE/PHD"/>
</dbReference>
<evidence type="ECO:0000256" key="8">
    <source>
        <dbReference type="ARBA" id="ARBA00022679"/>
    </source>
</evidence>
<dbReference type="OrthoDB" id="6108at2759"/>
<dbReference type="EC" id="2.3.2.27" evidence="5 16"/>
<dbReference type="Pfam" id="PF23009">
    <property type="entry name" value="UBC_like"/>
    <property type="match status" value="1"/>
</dbReference>
<dbReference type="GO" id="GO:1990112">
    <property type="term" value="C:RQC complex"/>
    <property type="evidence" value="ECO:0007669"/>
    <property type="project" value="UniProtKB-UniRule"/>
</dbReference>
<proteinExistence type="inferred from homology"/>
<evidence type="ECO:0000256" key="3">
    <source>
        <dbReference type="ARBA" id="ARBA00004906"/>
    </source>
</evidence>
<dbReference type="InterPro" id="IPR011989">
    <property type="entry name" value="ARM-like"/>
</dbReference>
<dbReference type="GO" id="GO:0061630">
    <property type="term" value="F:ubiquitin protein ligase activity"/>
    <property type="evidence" value="ECO:0007669"/>
    <property type="project" value="UniProtKB-UniRule"/>
</dbReference>
<dbReference type="CDD" id="cd16491">
    <property type="entry name" value="RING-CH-C4HC3_LTN1"/>
    <property type="match status" value="1"/>
</dbReference>
<evidence type="ECO:0000313" key="20">
    <source>
        <dbReference type="Proteomes" id="UP000799640"/>
    </source>
</evidence>
<organism evidence="19 20">
    <name type="scientific">Trichodelitschia bisporula</name>
    <dbReference type="NCBI Taxonomy" id="703511"/>
    <lineage>
        <taxon>Eukaryota</taxon>
        <taxon>Fungi</taxon>
        <taxon>Dikarya</taxon>
        <taxon>Ascomycota</taxon>
        <taxon>Pezizomycotina</taxon>
        <taxon>Dothideomycetes</taxon>
        <taxon>Dothideomycetes incertae sedis</taxon>
        <taxon>Phaeotrichales</taxon>
        <taxon>Phaeotrichaceae</taxon>
        <taxon>Trichodelitschia</taxon>
    </lineage>
</organism>
<dbReference type="SUPFAM" id="SSF48371">
    <property type="entry name" value="ARM repeat"/>
    <property type="match status" value="1"/>
</dbReference>
<comment type="subcellular location">
    <subcellularLocation>
        <location evidence="2">Cytoplasm</location>
        <location evidence="2">Cytosol</location>
    </subcellularLocation>
</comment>
<dbReference type="Gene3D" id="3.30.40.10">
    <property type="entry name" value="Zinc/RING finger domain, C3HC4 (zinc finger)"/>
    <property type="match status" value="1"/>
</dbReference>
<evidence type="ECO:0000256" key="13">
    <source>
        <dbReference type="ARBA" id="ARBA00022833"/>
    </source>
</evidence>
<dbReference type="GO" id="GO:0005829">
    <property type="term" value="C:cytosol"/>
    <property type="evidence" value="ECO:0007669"/>
    <property type="project" value="UniProtKB-SubCell"/>
</dbReference>
<comment type="function">
    <text evidence="14">E3 ubiquitin-protein ligase component of the ribosome quality control complex (RQC), a ribosome-associated complex that mediates ubiquitination and extraction of incompletely synthesized nascent chains for proteasomal degradation. Mediates ubiquitination of proteins derived from mRNAs lacking stop codons (non-stop proteins) and other translation arrest products induced by poly-lysine sequences and tandem rare codons. Ubiquitination leads to CDC48 recruitment for extraction and degradation of the incomplete translation product. May indirectly play a role in chromatin function and transcription.</text>
</comment>
<dbReference type="GO" id="GO:0008270">
    <property type="term" value="F:zinc ion binding"/>
    <property type="evidence" value="ECO:0007669"/>
    <property type="project" value="UniProtKB-KW"/>
</dbReference>
<reference evidence="19" key="1">
    <citation type="journal article" date="2020" name="Stud. Mycol.">
        <title>101 Dothideomycetes genomes: a test case for predicting lifestyles and emergence of pathogens.</title>
        <authorList>
            <person name="Haridas S."/>
            <person name="Albert R."/>
            <person name="Binder M."/>
            <person name="Bloem J."/>
            <person name="Labutti K."/>
            <person name="Salamov A."/>
            <person name="Andreopoulos B."/>
            <person name="Baker S."/>
            <person name="Barry K."/>
            <person name="Bills G."/>
            <person name="Bluhm B."/>
            <person name="Cannon C."/>
            <person name="Castanera R."/>
            <person name="Culley D."/>
            <person name="Daum C."/>
            <person name="Ezra D."/>
            <person name="Gonzalez J."/>
            <person name="Henrissat B."/>
            <person name="Kuo A."/>
            <person name="Liang C."/>
            <person name="Lipzen A."/>
            <person name="Lutzoni F."/>
            <person name="Magnuson J."/>
            <person name="Mondo S."/>
            <person name="Nolan M."/>
            <person name="Ohm R."/>
            <person name="Pangilinan J."/>
            <person name="Park H.-J."/>
            <person name="Ramirez L."/>
            <person name="Alfaro M."/>
            <person name="Sun H."/>
            <person name="Tritt A."/>
            <person name="Yoshinaga Y."/>
            <person name="Zwiers L.-H."/>
            <person name="Turgeon B."/>
            <person name="Goodwin S."/>
            <person name="Spatafora J."/>
            <person name="Crous P."/>
            <person name="Grigoriev I."/>
        </authorList>
    </citation>
    <scope>NUCLEOTIDE SEQUENCE</scope>
    <source>
        <strain evidence="19">CBS 262.69</strain>
    </source>
</reference>
<keyword evidence="13 16" id="KW-0862">Zinc</keyword>
<gene>
    <name evidence="19" type="ORF">EJ06DRAFT_490803</name>
</gene>
<evidence type="ECO:0000256" key="10">
    <source>
        <dbReference type="ARBA" id="ARBA00022737"/>
    </source>
</evidence>
<feature type="compositionally biased region" description="Low complexity" evidence="17">
    <location>
        <begin position="7"/>
        <end position="21"/>
    </location>
</feature>
<dbReference type="Pfam" id="PF23280">
    <property type="entry name" value="TPR_26"/>
    <property type="match status" value="1"/>
</dbReference>
<dbReference type="InterPro" id="IPR054478">
    <property type="entry name" value="LTN1_UBC"/>
</dbReference>
<keyword evidence="7" id="KW-0963">Cytoplasm</keyword>
<evidence type="ECO:0000256" key="17">
    <source>
        <dbReference type="SAM" id="MobiDB-lite"/>
    </source>
</evidence>
<dbReference type="SMART" id="SM00744">
    <property type="entry name" value="RINGv"/>
    <property type="match status" value="1"/>
</dbReference>
<protein>
    <recommendedName>
        <fullName evidence="6 16">E3 ubiquitin-protein ligase listerin</fullName>
        <ecNumber evidence="5 16">2.3.2.27</ecNumber>
    </recommendedName>
    <alternativeName>
        <fullName evidence="16">RING-type E3 ubiquitin transferase listerin</fullName>
    </alternativeName>
</protein>
<dbReference type="GO" id="GO:0072344">
    <property type="term" value="P:rescue of stalled ribosome"/>
    <property type="evidence" value="ECO:0007669"/>
    <property type="project" value="UniProtKB-UniRule"/>
</dbReference>
<keyword evidence="8 16" id="KW-0808">Transferase</keyword>
<dbReference type="FunFam" id="3.30.40.10:FF:000038">
    <property type="entry name" value="E3 ubiquitin-protein ligase listerin"/>
    <property type="match status" value="1"/>
</dbReference>
<evidence type="ECO:0000259" key="18">
    <source>
        <dbReference type="PROSITE" id="PS50089"/>
    </source>
</evidence>
<name>A0A6G1I339_9PEZI</name>
<feature type="domain" description="RING-type" evidence="18">
    <location>
        <begin position="1576"/>
        <end position="1622"/>
    </location>
</feature>
<evidence type="ECO:0000256" key="15">
    <source>
        <dbReference type="PROSITE-ProRule" id="PRU00175"/>
    </source>
</evidence>
<dbReference type="GO" id="GO:1990116">
    <property type="term" value="P:ribosome-associated ubiquitin-dependent protein catabolic process"/>
    <property type="evidence" value="ECO:0007669"/>
    <property type="project" value="UniProtKB-UniRule"/>
</dbReference>
<keyword evidence="10" id="KW-0677">Repeat</keyword>
<dbReference type="Gene3D" id="1.25.10.10">
    <property type="entry name" value="Leucine-rich Repeat Variant"/>
    <property type="match status" value="1"/>
</dbReference>
<keyword evidence="20" id="KW-1185">Reference proteome</keyword>
<evidence type="ECO:0000256" key="11">
    <source>
        <dbReference type="ARBA" id="ARBA00022771"/>
    </source>
</evidence>
<evidence type="ECO:0000256" key="7">
    <source>
        <dbReference type="ARBA" id="ARBA00022490"/>
    </source>
</evidence>
<dbReference type="SMART" id="SM01197">
    <property type="entry name" value="FANCL_C"/>
    <property type="match status" value="1"/>
</dbReference>
<comment type="pathway">
    <text evidence="3 16">Protein modification; protein ubiquitination.</text>
</comment>
<dbReference type="InterPro" id="IPR011016">
    <property type="entry name" value="Znf_RING-CH"/>
</dbReference>
<evidence type="ECO:0000256" key="12">
    <source>
        <dbReference type="ARBA" id="ARBA00022786"/>
    </source>
</evidence>
<dbReference type="GO" id="GO:0043023">
    <property type="term" value="F:ribosomal large subunit binding"/>
    <property type="evidence" value="ECO:0007669"/>
    <property type="project" value="TreeGrafter"/>
</dbReference>
<keyword evidence="12 16" id="KW-0833">Ubl conjugation pathway</keyword>
<feature type="region of interest" description="Disordered" evidence="17">
    <location>
        <begin position="1"/>
        <end position="21"/>
    </location>
</feature>
<evidence type="ECO:0000256" key="16">
    <source>
        <dbReference type="RuleBase" id="RU367090"/>
    </source>
</evidence>
<dbReference type="GO" id="GO:0016567">
    <property type="term" value="P:protein ubiquitination"/>
    <property type="evidence" value="ECO:0007669"/>
    <property type="project" value="UniProtKB-UniPathway"/>
</dbReference>
<dbReference type="PANTHER" id="PTHR12389">
    <property type="entry name" value="ZINC FINGER PROTEIN 294"/>
    <property type="match status" value="1"/>
</dbReference>
<dbReference type="InterPro" id="IPR054476">
    <property type="entry name" value="Ltn1_N"/>
</dbReference>
<dbReference type="PROSITE" id="PS50089">
    <property type="entry name" value="ZF_RING_2"/>
    <property type="match status" value="1"/>
</dbReference>
<dbReference type="InterPro" id="IPR057030">
    <property type="entry name" value="TPR_Rkr-1"/>
</dbReference>
<keyword evidence="11 15" id="KW-0863">Zinc-finger</keyword>
<evidence type="ECO:0000256" key="14">
    <source>
        <dbReference type="ARBA" id="ARBA00055150"/>
    </source>
</evidence>
<dbReference type="InterPro" id="IPR054477">
    <property type="entry name" value="LTN1_E3_ligase_6th"/>
</dbReference>
<dbReference type="Pfam" id="PF13639">
    <property type="entry name" value="zf-RING_2"/>
    <property type="match status" value="1"/>
</dbReference>
<evidence type="ECO:0000256" key="1">
    <source>
        <dbReference type="ARBA" id="ARBA00000900"/>
    </source>
</evidence>
<evidence type="ECO:0000256" key="4">
    <source>
        <dbReference type="ARBA" id="ARBA00007997"/>
    </source>
</evidence>
<evidence type="ECO:0000313" key="19">
    <source>
        <dbReference type="EMBL" id="KAF2402395.1"/>
    </source>
</evidence>
<dbReference type="EMBL" id="ML996691">
    <property type="protein sequence ID" value="KAF2402395.1"/>
    <property type="molecule type" value="Genomic_DNA"/>
</dbReference>
<keyword evidence="9 16" id="KW-0479">Metal-binding</keyword>
<evidence type="ECO:0000256" key="9">
    <source>
        <dbReference type="ARBA" id="ARBA00022723"/>
    </source>
</evidence>
<dbReference type="Proteomes" id="UP000799640">
    <property type="component" value="Unassembled WGS sequence"/>
</dbReference>
<comment type="subunit">
    <text evidence="16">Component of the ribosome quality control complex (RQC).</text>
</comment>
<dbReference type="InterPro" id="IPR001841">
    <property type="entry name" value="Znf_RING"/>
</dbReference>
<evidence type="ECO:0000256" key="2">
    <source>
        <dbReference type="ARBA" id="ARBA00004514"/>
    </source>
</evidence>
<comment type="catalytic activity">
    <reaction evidence="1 16">
        <text>S-ubiquitinyl-[E2 ubiquitin-conjugating enzyme]-L-cysteine + [acceptor protein]-L-lysine = [E2 ubiquitin-conjugating enzyme]-L-cysteine + N(6)-ubiquitinyl-[acceptor protein]-L-lysine.</text>
        <dbReference type="EC" id="2.3.2.27"/>
    </reaction>
</comment>
<dbReference type="InterPro" id="IPR016024">
    <property type="entry name" value="ARM-type_fold"/>
</dbReference>
<dbReference type="InterPro" id="IPR039795">
    <property type="entry name" value="LTN1/Rkr1"/>
</dbReference>